<accession>A0A061FBX3</accession>
<proteinExistence type="inferred from homology"/>
<gene>
    <name evidence="2" type="ORF">TCM_030614</name>
</gene>
<evidence type="ECO:0000313" key="2">
    <source>
        <dbReference type="EMBL" id="EOY11989.1"/>
    </source>
</evidence>
<reference evidence="2 3" key="1">
    <citation type="journal article" date="2013" name="Genome Biol.">
        <title>The genome sequence of the most widely cultivated cacao type and its use to identify candidate genes regulating pod color.</title>
        <authorList>
            <person name="Motamayor J.C."/>
            <person name="Mockaitis K."/>
            <person name="Schmutz J."/>
            <person name="Haiminen N."/>
            <person name="Iii D.L."/>
            <person name="Cornejo O."/>
            <person name="Findley S.D."/>
            <person name="Zheng P."/>
            <person name="Utro F."/>
            <person name="Royaert S."/>
            <person name="Saski C."/>
            <person name="Jenkins J."/>
            <person name="Podicheti R."/>
            <person name="Zhao M."/>
            <person name="Scheffler B.E."/>
            <person name="Stack J.C."/>
            <person name="Feltus F.A."/>
            <person name="Mustiga G.M."/>
            <person name="Amores F."/>
            <person name="Phillips W."/>
            <person name="Marelli J.P."/>
            <person name="May G.D."/>
            <person name="Shapiro H."/>
            <person name="Ma J."/>
            <person name="Bustamante C.D."/>
            <person name="Schnell R.J."/>
            <person name="Main D."/>
            <person name="Gilbert D."/>
            <person name="Parida L."/>
            <person name="Kuhn D.N."/>
        </authorList>
    </citation>
    <scope>NUCLEOTIDE SEQUENCE [LARGE SCALE GENOMIC DNA]</scope>
    <source>
        <strain evidence="3">cv. Matina 1-6</strain>
    </source>
</reference>
<dbReference type="Proteomes" id="UP000026915">
    <property type="component" value="Chromosome 7"/>
</dbReference>
<comment type="similarity">
    <text evidence="1">Belongs to the caleosin family.</text>
</comment>
<organism evidence="2 3">
    <name type="scientific">Theobroma cacao</name>
    <name type="common">Cacao</name>
    <name type="synonym">Cocoa</name>
    <dbReference type="NCBI Taxonomy" id="3641"/>
    <lineage>
        <taxon>Eukaryota</taxon>
        <taxon>Viridiplantae</taxon>
        <taxon>Streptophyta</taxon>
        <taxon>Embryophyta</taxon>
        <taxon>Tracheophyta</taxon>
        <taxon>Spermatophyta</taxon>
        <taxon>Magnoliopsida</taxon>
        <taxon>eudicotyledons</taxon>
        <taxon>Gunneridae</taxon>
        <taxon>Pentapetalae</taxon>
        <taxon>rosids</taxon>
        <taxon>malvids</taxon>
        <taxon>Malvales</taxon>
        <taxon>Malvaceae</taxon>
        <taxon>Byttnerioideae</taxon>
        <taxon>Theobroma</taxon>
    </lineage>
</organism>
<dbReference type="HOGENOM" id="CLU_2089201_0_0_1"/>
<keyword evidence="3" id="KW-1185">Reference proteome</keyword>
<dbReference type="AlphaFoldDB" id="A0A061FBX3"/>
<protein>
    <submittedName>
        <fullName evidence="2">Uncharacterized protein</fullName>
    </submittedName>
</protein>
<evidence type="ECO:0000313" key="3">
    <source>
        <dbReference type="Proteomes" id="UP000026915"/>
    </source>
</evidence>
<dbReference type="PANTHER" id="PTHR31495:SF23">
    <property type="entry name" value="PEROXYGENASE-LIKE"/>
    <property type="match status" value="1"/>
</dbReference>
<dbReference type="InterPro" id="IPR007736">
    <property type="entry name" value="Caleosin-related"/>
</dbReference>
<dbReference type="STRING" id="3641.A0A061FBX3"/>
<dbReference type="PANTHER" id="PTHR31495">
    <property type="entry name" value="PEROXYGENASE 3-RELATED"/>
    <property type="match status" value="1"/>
</dbReference>
<name>A0A061FBX3_THECC</name>
<dbReference type="Gramene" id="EOY11989">
    <property type="protein sequence ID" value="EOY11989"/>
    <property type="gene ID" value="TCM_030614"/>
</dbReference>
<evidence type="ECO:0000256" key="1">
    <source>
        <dbReference type="ARBA" id="ARBA00006765"/>
    </source>
</evidence>
<dbReference type="EMBL" id="CM001885">
    <property type="protein sequence ID" value="EOY11989.1"/>
    <property type="molecule type" value="Genomic_DNA"/>
</dbReference>
<sequence>MLTDSLVEDLPLMTDERKIQDDLEEKLPKPCLARALETPEEHPNGTSGHKINSMSVFLQHVASFDQGNNGITYPWETTEIIYTKLSMGVIQEHMAQKDRFELLRSKLRVLKADPMDV</sequence>
<dbReference type="InParanoid" id="A0A061FBX3"/>